<dbReference type="EMBL" id="OZ034831">
    <property type="protein sequence ID" value="CAL1688523.1"/>
    <property type="molecule type" value="Genomic_DNA"/>
</dbReference>
<evidence type="ECO:0000313" key="1">
    <source>
        <dbReference type="EMBL" id="CAL1688523.1"/>
    </source>
</evidence>
<evidence type="ECO:0000313" key="2">
    <source>
        <dbReference type="Proteomes" id="UP001497644"/>
    </source>
</evidence>
<organism evidence="1 2">
    <name type="scientific">Lasius platythorax</name>
    <dbReference type="NCBI Taxonomy" id="488582"/>
    <lineage>
        <taxon>Eukaryota</taxon>
        <taxon>Metazoa</taxon>
        <taxon>Ecdysozoa</taxon>
        <taxon>Arthropoda</taxon>
        <taxon>Hexapoda</taxon>
        <taxon>Insecta</taxon>
        <taxon>Pterygota</taxon>
        <taxon>Neoptera</taxon>
        <taxon>Endopterygota</taxon>
        <taxon>Hymenoptera</taxon>
        <taxon>Apocrita</taxon>
        <taxon>Aculeata</taxon>
        <taxon>Formicoidea</taxon>
        <taxon>Formicidae</taxon>
        <taxon>Formicinae</taxon>
        <taxon>Lasius</taxon>
        <taxon>Lasius</taxon>
    </lineage>
</organism>
<reference evidence="1" key="1">
    <citation type="submission" date="2024-04" db="EMBL/GenBank/DDBJ databases">
        <authorList>
            <consortium name="Molecular Ecology Group"/>
        </authorList>
    </citation>
    <scope>NUCLEOTIDE SEQUENCE</scope>
</reference>
<dbReference type="Proteomes" id="UP001497644">
    <property type="component" value="Chromosome 8"/>
</dbReference>
<dbReference type="AlphaFoldDB" id="A0AAV2P7G9"/>
<protein>
    <submittedName>
        <fullName evidence="1">Uncharacterized protein</fullName>
    </submittedName>
</protein>
<gene>
    <name evidence="1" type="ORF">LPLAT_LOCUS13572</name>
</gene>
<sequence length="62" mass="7936">MFRKWKDLEESFDKRSSFKFYLECIYFWNLDNVLRKLKGPWNYEIVKLRLKYQRKIIFFSET</sequence>
<proteinExistence type="predicted"/>
<name>A0AAV2P7G9_9HYME</name>
<accession>A0AAV2P7G9</accession>
<keyword evidence="2" id="KW-1185">Reference proteome</keyword>